<dbReference type="Gene3D" id="2.60.120.430">
    <property type="entry name" value="Galactose-binding lectin"/>
    <property type="match status" value="1"/>
</dbReference>
<sequence>MKKHFHILEKWFDQFFMFLQKSNDYFNIVSKVILITTSLLLFVYTTMLVIEVNASWMYLRFASIFLVLVLFAIILNWIFDKVIYIPKLFRAAIVVSAPILFMVSERDPIIVAFLLFFFTLIGSLIYLFSRNKFSSYSLFIKTISCLGIILAMSLSSIAIWFYSIPGFEMKETINAASFSMDRKIKISSPAVKGNYEVEEITYGSGNDKNRLEFGANVNIKTTSINCNNFIGNWSGINGWWRTKYWGFDATKIPLNGRVWCPKTKGKFPLVLIIHGDHPMQDHSDGGYGYLGQLLSSRGYVVVSVDQNFINVLWSYTSGVLFEENDARAIILLEHLKLWHAWNKDSEHMFYQKIDTNNIALIGHSRGGEAISHAALINKLPYYPDNALIKFDYNYRIKSLLAIGAVDGQYKPSNDYTKLENINYLSIHGTHDGEVTDFMGLKQFGRINFTDSLYHIKSAILIDGANHGQFNSTWGNKDSYSPFSKLLNLKGLMSEKNQQQIAKVYISGFLDATLKESKAYLPLFKITPLFREWVPDIVLMNEFEDSNSHYLCTFDEDFDLSTTTTNSGIISSKNLSLWKEKKYKRGSKALVLGWNETENLLKKEKPYFNINFPVSIKNINTNSVFTFSIRDSRDNHESLLQIASKNKEKVEALNKSDFSKNHLLKQKLIDFSIILSDIEGKKVTFLLSDYSYLQIGLKHAIMKTDFITNDFKSIPMMQTYSFPLKDLIKINSKIDFDKITNIQFLFNKTQKGVITIDNIGFTKN</sequence>
<protein>
    <submittedName>
        <fullName evidence="2">Uncharacterized protein</fullName>
    </submittedName>
</protein>
<dbReference type="GO" id="GO:0047746">
    <property type="term" value="F:chlorophyllase activity"/>
    <property type="evidence" value="ECO:0007669"/>
    <property type="project" value="TreeGrafter"/>
</dbReference>
<dbReference type="InterPro" id="IPR029058">
    <property type="entry name" value="AB_hydrolase_fold"/>
</dbReference>
<accession>A0AAE3JP95</accession>
<dbReference type="InterPro" id="IPR017395">
    <property type="entry name" value="Chlorophyllase-like"/>
</dbReference>
<dbReference type="Pfam" id="PF07224">
    <property type="entry name" value="Chlorophyllase"/>
    <property type="match status" value="1"/>
</dbReference>
<keyword evidence="1" id="KW-0812">Transmembrane</keyword>
<dbReference type="PANTHER" id="PTHR33428">
    <property type="entry name" value="CHLOROPHYLLASE-2, CHLOROPLASTIC"/>
    <property type="match status" value="1"/>
</dbReference>
<dbReference type="SUPFAM" id="SSF49785">
    <property type="entry name" value="Galactose-binding domain-like"/>
    <property type="match status" value="1"/>
</dbReference>
<feature type="transmembrane region" description="Helical" evidence="1">
    <location>
        <begin position="109"/>
        <end position="128"/>
    </location>
</feature>
<keyword evidence="1" id="KW-0472">Membrane</keyword>
<dbReference type="SUPFAM" id="SSF53474">
    <property type="entry name" value="alpha/beta-Hydrolases"/>
    <property type="match status" value="1"/>
</dbReference>
<gene>
    <name evidence="2" type="ORF">L3X37_06580</name>
</gene>
<feature type="transmembrane region" description="Helical" evidence="1">
    <location>
        <begin position="88"/>
        <end position="103"/>
    </location>
</feature>
<dbReference type="Gene3D" id="3.40.50.1820">
    <property type="entry name" value="alpha/beta hydrolase"/>
    <property type="match status" value="1"/>
</dbReference>
<feature type="transmembrane region" description="Helical" evidence="1">
    <location>
        <begin position="140"/>
        <end position="162"/>
    </location>
</feature>
<keyword evidence="1" id="KW-1133">Transmembrane helix</keyword>
<keyword evidence="3" id="KW-1185">Reference proteome</keyword>
<dbReference type="Proteomes" id="UP001199795">
    <property type="component" value="Unassembled WGS sequence"/>
</dbReference>
<evidence type="ECO:0000313" key="2">
    <source>
        <dbReference type="EMBL" id="MCF7568030.1"/>
    </source>
</evidence>
<proteinExistence type="predicted"/>
<reference evidence="2" key="1">
    <citation type="submission" date="2022-01" db="EMBL/GenBank/DDBJ databases">
        <title>Draft genome sequence of Sabulilitoribacter arenilitoris KCTC 52401.</title>
        <authorList>
            <person name="Oh J.-S."/>
        </authorList>
    </citation>
    <scope>NUCLEOTIDE SEQUENCE</scope>
    <source>
        <strain evidence="2">HMF6543</strain>
    </source>
</reference>
<organism evidence="2 3">
    <name type="scientific">Wocania arenilitoris</name>
    <dbReference type="NCBI Taxonomy" id="2044858"/>
    <lineage>
        <taxon>Bacteria</taxon>
        <taxon>Pseudomonadati</taxon>
        <taxon>Bacteroidota</taxon>
        <taxon>Flavobacteriia</taxon>
        <taxon>Flavobacteriales</taxon>
        <taxon>Flavobacteriaceae</taxon>
        <taxon>Wocania</taxon>
    </lineage>
</organism>
<dbReference type="AlphaFoldDB" id="A0AAE3JP95"/>
<dbReference type="EMBL" id="JAKKDU010000006">
    <property type="protein sequence ID" value="MCF7568030.1"/>
    <property type="molecule type" value="Genomic_DNA"/>
</dbReference>
<evidence type="ECO:0000313" key="3">
    <source>
        <dbReference type="Proteomes" id="UP001199795"/>
    </source>
</evidence>
<name>A0AAE3JP95_9FLAO</name>
<evidence type="ECO:0000256" key="1">
    <source>
        <dbReference type="SAM" id="Phobius"/>
    </source>
</evidence>
<dbReference type="InterPro" id="IPR008979">
    <property type="entry name" value="Galactose-bd-like_sf"/>
</dbReference>
<feature type="transmembrane region" description="Helical" evidence="1">
    <location>
        <begin position="56"/>
        <end position="79"/>
    </location>
</feature>
<dbReference type="GO" id="GO:0015996">
    <property type="term" value="P:chlorophyll catabolic process"/>
    <property type="evidence" value="ECO:0007669"/>
    <property type="project" value="TreeGrafter"/>
</dbReference>
<comment type="caution">
    <text evidence="2">The sequence shown here is derived from an EMBL/GenBank/DDBJ whole genome shotgun (WGS) entry which is preliminary data.</text>
</comment>
<feature type="transmembrane region" description="Helical" evidence="1">
    <location>
        <begin position="25"/>
        <end position="50"/>
    </location>
</feature>
<dbReference type="PANTHER" id="PTHR33428:SF2">
    <property type="entry name" value="CHLOROPHYLLASE-2"/>
    <property type="match status" value="1"/>
</dbReference>
<dbReference type="RefSeq" id="WP_237239374.1">
    <property type="nucleotide sequence ID" value="NZ_JAKKDU010000006.1"/>
</dbReference>